<sequence>MRVLKVKCPECGGKSGYQKNQSQTPPYFRYLLRLYGCGVRTYICTQSDILPHTQPQCEDRRYDVTDHH</sequence>
<reference evidence="1 2" key="1">
    <citation type="submission" date="2018-12" db="EMBL/GenBank/DDBJ databases">
        <authorList>
            <consortium name="Pathogen Informatics"/>
        </authorList>
    </citation>
    <scope>NUCLEOTIDE SEQUENCE [LARGE SCALE GENOMIC DNA]</scope>
    <source>
        <strain evidence="1 2">NCTC129</strain>
    </source>
</reference>
<evidence type="ECO:0000313" key="1">
    <source>
        <dbReference type="EMBL" id="VDZ98638.1"/>
    </source>
</evidence>
<gene>
    <name evidence="1" type="ORF">NCTC129_04913</name>
</gene>
<proteinExistence type="predicted"/>
<dbReference type="EMBL" id="LR134140">
    <property type="protein sequence ID" value="VDZ98638.1"/>
    <property type="molecule type" value="Genomic_DNA"/>
</dbReference>
<accession>A0A447N5R6</accession>
<dbReference type="AlphaFoldDB" id="A0A447N5R6"/>
<protein>
    <submittedName>
        <fullName evidence="1">Uncharacterized protein</fullName>
    </submittedName>
</protein>
<organism evidence="1 2">
    <name type="scientific">Salmonella enterica I</name>
    <dbReference type="NCBI Taxonomy" id="59201"/>
    <lineage>
        <taxon>Bacteria</taxon>
        <taxon>Pseudomonadati</taxon>
        <taxon>Pseudomonadota</taxon>
        <taxon>Gammaproteobacteria</taxon>
        <taxon>Enterobacterales</taxon>
        <taxon>Enterobacteriaceae</taxon>
        <taxon>Salmonella</taxon>
    </lineage>
</organism>
<name>A0A447N5R6_SALET</name>
<evidence type="ECO:0000313" key="2">
    <source>
        <dbReference type="Proteomes" id="UP000282086"/>
    </source>
</evidence>
<dbReference type="Proteomes" id="UP000282086">
    <property type="component" value="Chromosome"/>
</dbReference>